<dbReference type="InterPro" id="IPR029032">
    <property type="entry name" value="AhpD-like"/>
</dbReference>
<dbReference type="Proteomes" id="UP001244011">
    <property type="component" value="Unassembled WGS sequence"/>
</dbReference>
<dbReference type="PANTHER" id="PTHR33570">
    <property type="entry name" value="4-CARBOXYMUCONOLACTONE DECARBOXYLASE FAMILY PROTEIN"/>
    <property type="match status" value="1"/>
</dbReference>
<protein>
    <submittedName>
        <fullName evidence="2">CMD-domain-containing protein</fullName>
    </submittedName>
</protein>
<reference evidence="2" key="1">
    <citation type="submission" date="2023-06" db="EMBL/GenBank/DDBJ databases">
        <title>Genome-scale phylogeny and comparative genomics of the fungal order Sordariales.</title>
        <authorList>
            <consortium name="Lawrence Berkeley National Laboratory"/>
            <person name="Hensen N."/>
            <person name="Bonometti L."/>
            <person name="Westerberg I."/>
            <person name="Brannstrom I.O."/>
            <person name="Guillou S."/>
            <person name="Cros-Aarteil S."/>
            <person name="Calhoun S."/>
            <person name="Haridas S."/>
            <person name="Kuo A."/>
            <person name="Mondo S."/>
            <person name="Pangilinan J."/>
            <person name="Riley R."/>
            <person name="Labutti K."/>
            <person name="Andreopoulos B."/>
            <person name="Lipzen A."/>
            <person name="Chen C."/>
            <person name="Yanf M."/>
            <person name="Daum C."/>
            <person name="Ng V."/>
            <person name="Clum A."/>
            <person name="Steindorff A."/>
            <person name="Ohm R."/>
            <person name="Martin F."/>
            <person name="Silar P."/>
            <person name="Natvig D."/>
            <person name="Lalanne C."/>
            <person name="Gautier V."/>
            <person name="Ament-Velasquez S.L."/>
            <person name="Kruys A."/>
            <person name="Hutchinson M.I."/>
            <person name="Powell A.J."/>
            <person name="Barry K."/>
            <person name="Miller A.N."/>
            <person name="Grigoriev I.V."/>
            <person name="Debuchy R."/>
            <person name="Gladieux P."/>
            <person name="Thoren M.H."/>
            <person name="Johannesson H."/>
        </authorList>
    </citation>
    <scope>NUCLEOTIDE SEQUENCE</scope>
    <source>
        <strain evidence="2">8032-3</strain>
    </source>
</reference>
<feature type="domain" description="Carboxymuconolactone decarboxylase-like" evidence="1">
    <location>
        <begin position="47"/>
        <end position="124"/>
    </location>
</feature>
<proteinExistence type="predicted"/>
<dbReference type="EMBL" id="MU839049">
    <property type="protein sequence ID" value="KAK1761859.1"/>
    <property type="molecule type" value="Genomic_DNA"/>
</dbReference>
<keyword evidence="3" id="KW-1185">Reference proteome</keyword>
<dbReference type="RefSeq" id="XP_060278072.1">
    <property type="nucleotide sequence ID" value="XM_060425718.1"/>
</dbReference>
<dbReference type="AlphaFoldDB" id="A0AAJ0BP29"/>
<evidence type="ECO:0000313" key="3">
    <source>
        <dbReference type="Proteomes" id="UP001244011"/>
    </source>
</evidence>
<comment type="caution">
    <text evidence="2">The sequence shown here is derived from an EMBL/GenBank/DDBJ whole genome shotgun (WGS) entry which is preliminary data.</text>
</comment>
<dbReference type="PANTHER" id="PTHR33570:SF2">
    <property type="entry name" value="CARBOXYMUCONOLACTONE DECARBOXYLASE-LIKE DOMAIN-CONTAINING PROTEIN"/>
    <property type="match status" value="1"/>
</dbReference>
<evidence type="ECO:0000313" key="2">
    <source>
        <dbReference type="EMBL" id="KAK1761859.1"/>
    </source>
</evidence>
<dbReference type="SUPFAM" id="SSF69118">
    <property type="entry name" value="AhpD-like"/>
    <property type="match status" value="1"/>
</dbReference>
<sequence length="151" mass="16755">MSTGPRFDKLHAEMFELGLQNRRKVVGNAYVDMALRNGSTEFAYPNQQLVTEWCWGNVWSRPGLSFKQRSLLNIGMLIALKSWPELAIHVRGAINNGLSEMEIREAILQASIYCGVPAGIEATKTAARVIDEMVANGEHKRELAEVAALAK</sequence>
<evidence type="ECO:0000259" key="1">
    <source>
        <dbReference type="Pfam" id="PF02627"/>
    </source>
</evidence>
<dbReference type="GeneID" id="85308905"/>
<dbReference type="GO" id="GO:0051920">
    <property type="term" value="F:peroxiredoxin activity"/>
    <property type="evidence" value="ECO:0007669"/>
    <property type="project" value="InterPro"/>
</dbReference>
<dbReference type="InterPro" id="IPR003779">
    <property type="entry name" value="CMD-like"/>
</dbReference>
<organism evidence="2 3">
    <name type="scientific">Phialemonium atrogriseum</name>
    <dbReference type="NCBI Taxonomy" id="1093897"/>
    <lineage>
        <taxon>Eukaryota</taxon>
        <taxon>Fungi</taxon>
        <taxon>Dikarya</taxon>
        <taxon>Ascomycota</taxon>
        <taxon>Pezizomycotina</taxon>
        <taxon>Sordariomycetes</taxon>
        <taxon>Sordariomycetidae</taxon>
        <taxon>Cephalothecales</taxon>
        <taxon>Cephalothecaceae</taxon>
        <taxon>Phialemonium</taxon>
    </lineage>
</organism>
<dbReference type="Pfam" id="PF02627">
    <property type="entry name" value="CMD"/>
    <property type="match status" value="1"/>
</dbReference>
<name>A0AAJ0BP29_9PEZI</name>
<accession>A0AAJ0BP29</accession>
<gene>
    <name evidence="2" type="ORF">QBC33DRAFT_502238</name>
</gene>
<dbReference type="InterPro" id="IPR052512">
    <property type="entry name" value="4CMD/NDH-1_regulator"/>
</dbReference>
<dbReference type="Gene3D" id="1.20.1290.10">
    <property type="entry name" value="AhpD-like"/>
    <property type="match status" value="1"/>
</dbReference>